<dbReference type="GO" id="GO:0008080">
    <property type="term" value="F:N-acetyltransferase activity"/>
    <property type="evidence" value="ECO:0007669"/>
    <property type="project" value="InterPro"/>
</dbReference>
<dbReference type="InterPro" id="IPR050769">
    <property type="entry name" value="NAT_camello-type"/>
</dbReference>
<evidence type="ECO:0000313" key="4">
    <source>
        <dbReference type="Proteomes" id="UP000181901"/>
    </source>
</evidence>
<dbReference type="InterPro" id="IPR000182">
    <property type="entry name" value="GNAT_dom"/>
</dbReference>
<proteinExistence type="predicted"/>
<name>A0A1J5N1K4_9BACT</name>
<protein>
    <submittedName>
        <fullName evidence="3">N-acetylglutamate synthase</fullName>
    </submittedName>
</protein>
<dbReference type="AlphaFoldDB" id="A0A1J5N1K4"/>
<dbReference type="Pfam" id="PF00583">
    <property type="entry name" value="Acetyltransf_1"/>
    <property type="match status" value="1"/>
</dbReference>
<dbReference type="EMBL" id="LKAQ01000001">
    <property type="protein sequence ID" value="OIQ52146.1"/>
    <property type="molecule type" value="Genomic_DNA"/>
</dbReference>
<evidence type="ECO:0000259" key="2">
    <source>
        <dbReference type="PROSITE" id="PS51186"/>
    </source>
</evidence>
<reference evidence="3 4" key="1">
    <citation type="submission" date="2015-09" db="EMBL/GenBank/DDBJ databases">
        <title>Genome of Desulfovibrio dechloracetivorans BerOc1, a mercury methylating strain isolated from highly hydrocarbons and metals contaminated coastal sediments.</title>
        <authorList>
            <person name="Goni Urriza M."/>
            <person name="Gassie C."/>
            <person name="Bouchez O."/>
            <person name="Klopp C."/>
            <person name="Ranchou-Peyruse A."/>
            <person name="Remy G."/>
        </authorList>
    </citation>
    <scope>NUCLEOTIDE SEQUENCE [LARGE SCALE GENOMIC DNA]</scope>
    <source>
        <strain evidence="3 4">BerOc1</strain>
    </source>
</reference>
<organism evidence="3 4">
    <name type="scientific">Pseudodesulfovibrio hydrargyri</name>
    <dbReference type="NCBI Taxonomy" id="2125990"/>
    <lineage>
        <taxon>Bacteria</taxon>
        <taxon>Pseudomonadati</taxon>
        <taxon>Thermodesulfobacteriota</taxon>
        <taxon>Desulfovibrionia</taxon>
        <taxon>Desulfovibrionales</taxon>
        <taxon>Desulfovibrionaceae</taxon>
    </lineage>
</organism>
<dbReference type="OrthoDB" id="3389160at2"/>
<dbReference type="PROSITE" id="PS51186">
    <property type="entry name" value="GNAT"/>
    <property type="match status" value="1"/>
</dbReference>
<comment type="caution">
    <text evidence="3">The sequence shown here is derived from an EMBL/GenBank/DDBJ whole genome shotgun (WGS) entry which is preliminary data.</text>
</comment>
<dbReference type="PANTHER" id="PTHR13947:SF37">
    <property type="entry name" value="LD18367P"/>
    <property type="match status" value="1"/>
</dbReference>
<keyword evidence="1" id="KW-0808">Transferase</keyword>
<dbReference type="RefSeq" id="WP_071544238.1">
    <property type="nucleotide sequence ID" value="NZ_LKAQ01000001.1"/>
</dbReference>
<dbReference type="InterPro" id="IPR016181">
    <property type="entry name" value="Acyl_CoA_acyltransferase"/>
</dbReference>
<dbReference type="Proteomes" id="UP000181901">
    <property type="component" value="Unassembled WGS sequence"/>
</dbReference>
<gene>
    <name evidence="3" type="ORF">BerOc1_00619</name>
</gene>
<dbReference type="CDD" id="cd04301">
    <property type="entry name" value="NAT_SF"/>
    <property type="match status" value="1"/>
</dbReference>
<sequence length="163" mass="18712">MRIVQYDQLDPEHDADSIVRLITTIQIEEFGVATSAEKQPDLRDIPGYYQYGAGSFWLAFEGGELIGTIALKDVGDGVCALRKMFVKKAWRGRERGVGAKLMRTLLDWAREHGVREVYLGTVDVYHAAHRFYEKSGFIEVARDEVPDTVPLMDVDVKYYRYRF</sequence>
<dbReference type="Gene3D" id="3.40.630.30">
    <property type="match status" value="1"/>
</dbReference>
<keyword evidence="4" id="KW-1185">Reference proteome</keyword>
<feature type="domain" description="N-acetyltransferase" evidence="2">
    <location>
        <begin position="17"/>
        <end position="157"/>
    </location>
</feature>
<dbReference type="PANTHER" id="PTHR13947">
    <property type="entry name" value="GNAT FAMILY N-ACETYLTRANSFERASE"/>
    <property type="match status" value="1"/>
</dbReference>
<evidence type="ECO:0000313" key="3">
    <source>
        <dbReference type="EMBL" id="OIQ52146.1"/>
    </source>
</evidence>
<accession>A0A1J5N1K4</accession>
<evidence type="ECO:0000256" key="1">
    <source>
        <dbReference type="ARBA" id="ARBA00022679"/>
    </source>
</evidence>
<dbReference type="SUPFAM" id="SSF55729">
    <property type="entry name" value="Acyl-CoA N-acyltransferases (Nat)"/>
    <property type="match status" value="1"/>
</dbReference>